<proteinExistence type="predicted"/>
<accession>A0A812NAL6</accession>
<dbReference type="AlphaFoldDB" id="A0A812NAL6"/>
<evidence type="ECO:0000313" key="1">
    <source>
        <dbReference type="EMBL" id="CAE7301812.1"/>
    </source>
</evidence>
<keyword evidence="2" id="KW-1185">Reference proteome</keyword>
<gene>
    <name evidence="1" type="ORF">SNEC2469_LOCUS7459</name>
</gene>
<protein>
    <submittedName>
        <fullName evidence="1">Uncharacterized protein</fullName>
    </submittedName>
</protein>
<name>A0A812NAL6_9DINO</name>
<feature type="non-terminal residue" evidence="1">
    <location>
        <position position="60"/>
    </location>
</feature>
<sequence>YFDEDYEGHRRSELLHVEAPAVQGDKKTQQLLECQRALARAFEGVEFQRELRERAVARAA</sequence>
<evidence type="ECO:0000313" key="2">
    <source>
        <dbReference type="Proteomes" id="UP000601435"/>
    </source>
</evidence>
<dbReference type="Proteomes" id="UP000601435">
    <property type="component" value="Unassembled WGS sequence"/>
</dbReference>
<organism evidence="1 2">
    <name type="scientific">Symbiodinium necroappetens</name>
    <dbReference type="NCBI Taxonomy" id="1628268"/>
    <lineage>
        <taxon>Eukaryota</taxon>
        <taxon>Sar</taxon>
        <taxon>Alveolata</taxon>
        <taxon>Dinophyceae</taxon>
        <taxon>Suessiales</taxon>
        <taxon>Symbiodiniaceae</taxon>
        <taxon>Symbiodinium</taxon>
    </lineage>
</organism>
<reference evidence="1" key="1">
    <citation type="submission" date="2021-02" db="EMBL/GenBank/DDBJ databases">
        <authorList>
            <person name="Dougan E. K."/>
            <person name="Rhodes N."/>
            <person name="Thang M."/>
            <person name="Chan C."/>
        </authorList>
    </citation>
    <scope>NUCLEOTIDE SEQUENCE</scope>
</reference>
<dbReference type="EMBL" id="CAJNJA010012650">
    <property type="protein sequence ID" value="CAE7301812.1"/>
    <property type="molecule type" value="Genomic_DNA"/>
</dbReference>
<feature type="non-terminal residue" evidence="1">
    <location>
        <position position="1"/>
    </location>
</feature>
<dbReference type="OrthoDB" id="10449886at2759"/>
<comment type="caution">
    <text evidence="1">The sequence shown here is derived from an EMBL/GenBank/DDBJ whole genome shotgun (WGS) entry which is preliminary data.</text>
</comment>